<proteinExistence type="predicted"/>
<evidence type="ECO:0000313" key="1">
    <source>
        <dbReference type="EMBL" id="KAB1158410.1"/>
    </source>
</evidence>
<reference evidence="1 2" key="1">
    <citation type="submission" date="2019-09" db="EMBL/GenBank/DDBJ databases">
        <authorList>
            <person name="Cao W.R."/>
        </authorList>
    </citation>
    <scope>NUCLEOTIDE SEQUENCE [LARGE SCALE GENOMIC DNA]</scope>
    <source>
        <strain evidence="2">a4</strain>
    </source>
</reference>
<accession>A0A7J5ALP9</accession>
<comment type="caution">
    <text evidence="1">The sequence shown here is derived from an EMBL/GenBank/DDBJ whole genome shotgun (WGS) entry which is preliminary data.</text>
</comment>
<keyword evidence="2" id="KW-1185">Reference proteome</keyword>
<dbReference type="AlphaFoldDB" id="A0A7J5ALP9"/>
<dbReference type="EMBL" id="WAAU01000013">
    <property type="protein sequence ID" value="KAB1158410.1"/>
    <property type="molecule type" value="Genomic_DNA"/>
</dbReference>
<gene>
    <name evidence="1" type="ORF">F7018_09550</name>
</gene>
<protein>
    <submittedName>
        <fullName evidence="1">Glyoxalase</fullName>
    </submittedName>
</protein>
<name>A0A7J5ALP9_9FLAO</name>
<sequence length="136" mass="16134">MDNKKISIRPVLNLTSKIPIEDFQNRIVRPILKLQHDLILHFFIFYCNKQKVKVLHLEKESFQNLVDTIIKKNINFKNQLLGSIIGQFTIKEFEFYKDNDAEINKRILTMIGQRISDSQLEIKNFKTNNNDNRAKN</sequence>
<dbReference type="Proteomes" id="UP000467305">
    <property type="component" value="Unassembled WGS sequence"/>
</dbReference>
<evidence type="ECO:0000313" key="2">
    <source>
        <dbReference type="Proteomes" id="UP000467305"/>
    </source>
</evidence>
<organism evidence="1 2">
    <name type="scientific">Tenacibaculum aiptasiae</name>
    <dbReference type="NCBI Taxonomy" id="426481"/>
    <lineage>
        <taxon>Bacteria</taxon>
        <taxon>Pseudomonadati</taxon>
        <taxon>Bacteroidota</taxon>
        <taxon>Flavobacteriia</taxon>
        <taxon>Flavobacteriales</taxon>
        <taxon>Flavobacteriaceae</taxon>
        <taxon>Tenacibaculum</taxon>
    </lineage>
</organism>